<feature type="region of interest" description="Disordered" evidence="1">
    <location>
        <begin position="77"/>
        <end position="98"/>
    </location>
</feature>
<dbReference type="OrthoDB" id="10644016at2759"/>
<dbReference type="AlphaFoldDB" id="A0A8H6YY58"/>
<keyword evidence="4" id="KW-1185">Reference proteome</keyword>
<evidence type="ECO:0000313" key="3">
    <source>
        <dbReference type="EMBL" id="KAF7366426.1"/>
    </source>
</evidence>
<feature type="compositionally biased region" description="Low complexity" evidence="1">
    <location>
        <begin position="151"/>
        <end position="168"/>
    </location>
</feature>
<feature type="compositionally biased region" description="Low complexity" evidence="1">
    <location>
        <begin position="176"/>
        <end position="195"/>
    </location>
</feature>
<organism evidence="3 4">
    <name type="scientific">Mycena sanguinolenta</name>
    <dbReference type="NCBI Taxonomy" id="230812"/>
    <lineage>
        <taxon>Eukaryota</taxon>
        <taxon>Fungi</taxon>
        <taxon>Dikarya</taxon>
        <taxon>Basidiomycota</taxon>
        <taxon>Agaricomycotina</taxon>
        <taxon>Agaricomycetes</taxon>
        <taxon>Agaricomycetidae</taxon>
        <taxon>Agaricales</taxon>
        <taxon>Marasmiineae</taxon>
        <taxon>Mycenaceae</taxon>
        <taxon>Mycena</taxon>
    </lineage>
</organism>
<dbReference type="EMBL" id="JACAZH010000006">
    <property type="protein sequence ID" value="KAF7366426.1"/>
    <property type="molecule type" value="Genomic_DNA"/>
</dbReference>
<feature type="region of interest" description="Disordered" evidence="1">
    <location>
        <begin position="142"/>
        <end position="213"/>
    </location>
</feature>
<dbReference type="Proteomes" id="UP000623467">
    <property type="component" value="Unassembled WGS sequence"/>
</dbReference>
<feature type="transmembrane region" description="Helical" evidence="2">
    <location>
        <begin position="109"/>
        <end position="130"/>
    </location>
</feature>
<reference evidence="3" key="1">
    <citation type="submission" date="2020-05" db="EMBL/GenBank/DDBJ databases">
        <title>Mycena genomes resolve the evolution of fungal bioluminescence.</title>
        <authorList>
            <person name="Tsai I.J."/>
        </authorList>
    </citation>
    <scope>NUCLEOTIDE SEQUENCE</scope>
    <source>
        <strain evidence="3">160909Yilan</strain>
    </source>
</reference>
<evidence type="ECO:0000256" key="1">
    <source>
        <dbReference type="SAM" id="MobiDB-lite"/>
    </source>
</evidence>
<evidence type="ECO:0000256" key="2">
    <source>
        <dbReference type="SAM" id="Phobius"/>
    </source>
</evidence>
<comment type="caution">
    <text evidence="3">The sequence shown here is derived from an EMBL/GenBank/DDBJ whole genome shotgun (WGS) entry which is preliminary data.</text>
</comment>
<protein>
    <submittedName>
        <fullName evidence="3">Uncharacterized protein</fullName>
    </submittedName>
</protein>
<proteinExistence type="predicted"/>
<accession>A0A8H6YY58</accession>
<evidence type="ECO:0000313" key="4">
    <source>
        <dbReference type="Proteomes" id="UP000623467"/>
    </source>
</evidence>
<keyword evidence="2" id="KW-0472">Membrane</keyword>
<sequence>MRLSELFVYVLTSLTLELTKSTLRKVDLLSLIAAHDKALAVWFSVKEMDLAMGANPQQREEEDYIFLSLGPAEAAPATPLYNTREDTPHLEASSSPLQGRDYSRSHIDYTLNIVCMSFAFFAGIFLRWGAPARGIPIQVKQTVHDTQERGPAAQRQPAASSASPQQPSDETSPTRSPALSAPVSPASSTPPTISPHGTGRRPSSLFREPAPNG</sequence>
<gene>
    <name evidence="3" type="ORF">MSAN_00899500</name>
</gene>
<name>A0A8H6YY58_9AGAR</name>
<keyword evidence="2" id="KW-0812">Transmembrane</keyword>
<keyword evidence="2" id="KW-1133">Transmembrane helix</keyword>